<protein>
    <recommendedName>
        <fullName evidence="5">Pentatricopeptide repeat-containing protein</fullName>
    </recommendedName>
</protein>
<proteinExistence type="predicted"/>
<dbReference type="SUPFAM" id="SSF48452">
    <property type="entry name" value="TPR-like"/>
    <property type="match status" value="1"/>
</dbReference>
<dbReference type="PANTHER" id="PTHR47926">
    <property type="entry name" value="PENTATRICOPEPTIDE REPEAT-CONTAINING PROTEIN"/>
    <property type="match status" value="1"/>
</dbReference>
<feature type="repeat" description="PPR" evidence="2">
    <location>
        <begin position="238"/>
        <end position="268"/>
    </location>
</feature>
<evidence type="ECO:0000256" key="2">
    <source>
        <dbReference type="PROSITE-ProRule" id="PRU00708"/>
    </source>
</evidence>
<dbReference type="InterPro" id="IPR011990">
    <property type="entry name" value="TPR-like_helical_dom_sf"/>
</dbReference>
<reference evidence="3 4" key="1">
    <citation type="submission" date="2021-05" db="EMBL/GenBank/DDBJ databases">
        <title>Genome Assembly of Synthetic Allotetraploid Brassica napus Reveals Homoeologous Exchanges between Subgenomes.</title>
        <authorList>
            <person name="Davis J.T."/>
        </authorList>
    </citation>
    <scope>NUCLEOTIDE SEQUENCE [LARGE SCALE GENOMIC DNA]</scope>
    <source>
        <strain evidence="4">cv. Da-Ae</strain>
        <tissue evidence="3">Seedling</tissue>
    </source>
</reference>
<gene>
    <name evidence="3" type="ORF">HID58_063078</name>
</gene>
<evidence type="ECO:0000313" key="3">
    <source>
        <dbReference type="EMBL" id="KAH0886982.1"/>
    </source>
</evidence>
<accession>A0ABQ8A377</accession>
<feature type="repeat" description="PPR" evidence="2">
    <location>
        <begin position="167"/>
        <end position="197"/>
    </location>
</feature>
<feature type="repeat" description="PPR" evidence="2">
    <location>
        <begin position="436"/>
        <end position="471"/>
    </location>
</feature>
<evidence type="ECO:0000256" key="1">
    <source>
        <dbReference type="ARBA" id="ARBA00022737"/>
    </source>
</evidence>
<dbReference type="Pfam" id="PF20431">
    <property type="entry name" value="E_motif"/>
    <property type="match status" value="2"/>
</dbReference>
<dbReference type="NCBIfam" id="TIGR00756">
    <property type="entry name" value="PPR"/>
    <property type="match status" value="8"/>
</dbReference>
<comment type="caution">
    <text evidence="3">The sequence shown here is derived from an EMBL/GenBank/DDBJ whole genome shotgun (WGS) entry which is preliminary data.</text>
</comment>
<feature type="repeat" description="PPR" evidence="2">
    <location>
        <begin position="614"/>
        <end position="648"/>
    </location>
</feature>
<dbReference type="InterPro" id="IPR046960">
    <property type="entry name" value="PPR_At4g14850-like_plant"/>
</dbReference>
<dbReference type="PANTHER" id="PTHR47926:SF472">
    <property type="entry name" value="REPEAT (PPR) SUPERFAMILY PROTEIN, PUTATIVE-RELATED"/>
    <property type="match status" value="1"/>
</dbReference>
<sequence length="703" mass="77924">VGLQIQRALQGLLNKAALHARIVLFSITPDNFLASKLINFYTRENRFCRALHVFDEITVKNAFSYNALLIAYTSREMYSDAFNLFSSWIRSSVTARPDSVTISCVLKSLSGYGDFLLCSLAQQVHGFVLRGGFDSDVFVSNGLITYYTKCDDVVSARKVFDEMPERDVVSWNSMISGYSQSGSYEECKELYKAMLGCPELKPNGVTVISVLQACGQSSDLVLGMEVHKKILENHIQMDLSLCNAVIGVYAKCGSLDYARALFDEMSEKDSVTYGAIISGYMAHGLVKEAMALFSEMESVGLSTWNAVISGLMQNNHHEEVIDSFREMIRCGNRPNTVTLSSLLPSLTYSSNLKGGKEIHGFAIRNVSDNNIYVATSIIDNYAKLGYLQGAQRVFDNCRERSLIVWTAIITAYAIHGDSDSACSLFNQMICLGTKPDNVTLTALLSACAHSGESDKAQSIFDSMVTKYGVEPGVEHYACMVSVLSRAGKLSDAMEFISNMPVEPIAKVWGALLNGAYVLGDVEIARFAYDHLVEMEPENTGSYTIMANLYTQAGRWEEAEMVRDEMKRIGLKKIPGASWIDTGKGLRSFIAKDGSCERSKEMYETIECLVESMKNTGSYTIMANLCTQAGRWEEAEMVRDKMKKIGLKKIPGTSWIDTGKGLRSFIAKDGSCERSNEMYEMIEGVVESMSDKECIMKQELDEAF</sequence>
<evidence type="ECO:0008006" key="5">
    <source>
        <dbReference type="Google" id="ProtNLM"/>
    </source>
</evidence>
<feature type="non-terminal residue" evidence="3">
    <location>
        <position position="1"/>
    </location>
</feature>
<dbReference type="Pfam" id="PF01535">
    <property type="entry name" value="PPR"/>
    <property type="match status" value="7"/>
</dbReference>
<dbReference type="PROSITE" id="PS51375">
    <property type="entry name" value="PPR"/>
    <property type="match status" value="7"/>
</dbReference>
<dbReference type="Pfam" id="PF13041">
    <property type="entry name" value="PPR_2"/>
    <property type="match status" value="2"/>
</dbReference>
<keyword evidence="4" id="KW-1185">Reference proteome</keyword>
<dbReference type="InterPro" id="IPR002885">
    <property type="entry name" value="PPR_rpt"/>
</dbReference>
<evidence type="ECO:0000313" key="4">
    <source>
        <dbReference type="Proteomes" id="UP000824890"/>
    </source>
</evidence>
<feature type="repeat" description="PPR" evidence="2">
    <location>
        <begin position="269"/>
        <end position="303"/>
    </location>
</feature>
<dbReference type="InterPro" id="IPR046848">
    <property type="entry name" value="E_motif"/>
</dbReference>
<name>A0ABQ8A377_BRANA</name>
<keyword evidence="1" id="KW-0677">Repeat</keyword>
<dbReference type="Proteomes" id="UP000824890">
    <property type="component" value="Unassembled WGS sequence"/>
</dbReference>
<feature type="repeat" description="PPR" evidence="2">
    <location>
        <begin position="538"/>
        <end position="572"/>
    </location>
</feature>
<feature type="repeat" description="PPR" evidence="2">
    <location>
        <begin position="401"/>
        <end position="435"/>
    </location>
</feature>
<dbReference type="Gene3D" id="1.25.40.10">
    <property type="entry name" value="Tetratricopeptide repeat domain"/>
    <property type="match status" value="4"/>
</dbReference>
<dbReference type="EMBL" id="JAGKQM010000014">
    <property type="protein sequence ID" value="KAH0886982.1"/>
    <property type="molecule type" value="Genomic_DNA"/>
</dbReference>
<organism evidence="3 4">
    <name type="scientific">Brassica napus</name>
    <name type="common">Rape</name>
    <dbReference type="NCBI Taxonomy" id="3708"/>
    <lineage>
        <taxon>Eukaryota</taxon>
        <taxon>Viridiplantae</taxon>
        <taxon>Streptophyta</taxon>
        <taxon>Embryophyta</taxon>
        <taxon>Tracheophyta</taxon>
        <taxon>Spermatophyta</taxon>
        <taxon>Magnoliopsida</taxon>
        <taxon>eudicotyledons</taxon>
        <taxon>Gunneridae</taxon>
        <taxon>Pentapetalae</taxon>
        <taxon>rosids</taxon>
        <taxon>malvids</taxon>
        <taxon>Brassicales</taxon>
        <taxon>Brassicaceae</taxon>
        <taxon>Brassiceae</taxon>
        <taxon>Brassica</taxon>
    </lineage>
</organism>